<evidence type="ECO:0000313" key="2">
    <source>
        <dbReference type="EMBL" id="MBR7833460.1"/>
    </source>
</evidence>
<dbReference type="Gene3D" id="1.10.10.10">
    <property type="entry name" value="Winged helix-like DNA-binding domain superfamily/Winged helix DNA-binding domain"/>
    <property type="match status" value="1"/>
</dbReference>
<evidence type="ECO:0000313" key="3">
    <source>
        <dbReference type="Proteomes" id="UP000675781"/>
    </source>
</evidence>
<dbReference type="SUPFAM" id="SSF53067">
    <property type="entry name" value="Actin-like ATPase domain"/>
    <property type="match status" value="1"/>
</dbReference>
<dbReference type="AlphaFoldDB" id="A0A941ILW0"/>
<sequence length="387" mass="40354">MPEDRTGLQALRRNSILDTLRTHGACTRADLQRHTALPRATLAHLLAELLAHGEVALNQETDTPRLGAGRPAQRYHLLQPRALYLVASCSAFGANVALTDAGGTLSEIRSEAFTGWPSPQESLRAAAAVARKLLDDAGLEPSQTAGAAVAIPAPLTPGTGDLGSEAVHRGWAGFNPGAEFGRALGRPATAENDANLAALGELRHGAGRGIDDFIYLRIHHGLGAALVLDGELYRGASGHVGEIGHVRVRDFGPLCYCGGQGCLSPLVTSRAVAAMLRPIHGPLTLQDVIRLGLGNDTATRKALIETGRLIGRTLGNLCSVIDPAAVIVGGGLVEAGPHLLEGLEQALRSHTHPTVAEHVRIVPSELGKDAELLGAAQLLAGDHQLGQ</sequence>
<keyword evidence="3" id="KW-1185">Reference proteome</keyword>
<dbReference type="SUPFAM" id="SSF46785">
    <property type="entry name" value="Winged helix' DNA-binding domain"/>
    <property type="match status" value="1"/>
</dbReference>
<dbReference type="PANTHER" id="PTHR18964:SF173">
    <property type="entry name" value="GLUCOKINASE"/>
    <property type="match status" value="1"/>
</dbReference>
<dbReference type="PANTHER" id="PTHR18964">
    <property type="entry name" value="ROK (REPRESSOR, ORF, KINASE) FAMILY"/>
    <property type="match status" value="1"/>
</dbReference>
<dbReference type="PROSITE" id="PS01125">
    <property type="entry name" value="ROK"/>
    <property type="match status" value="1"/>
</dbReference>
<dbReference type="InterPro" id="IPR036390">
    <property type="entry name" value="WH_DNA-bd_sf"/>
</dbReference>
<comment type="similarity">
    <text evidence="1">Belongs to the ROK (NagC/XylR) family.</text>
</comment>
<dbReference type="InterPro" id="IPR000600">
    <property type="entry name" value="ROK"/>
</dbReference>
<name>A0A941ILW0_9ACTN</name>
<comment type="caution">
    <text evidence="2">The sequence shown here is derived from an EMBL/GenBank/DDBJ whole genome shotgun (WGS) entry which is preliminary data.</text>
</comment>
<dbReference type="RefSeq" id="WP_212527981.1">
    <property type="nucleotide sequence ID" value="NZ_JAGSOG010000030.1"/>
</dbReference>
<dbReference type="InterPro" id="IPR043129">
    <property type="entry name" value="ATPase_NBD"/>
</dbReference>
<evidence type="ECO:0000256" key="1">
    <source>
        <dbReference type="ARBA" id="ARBA00006479"/>
    </source>
</evidence>
<dbReference type="EMBL" id="JAGSOG010000030">
    <property type="protein sequence ID" value="MBR7833460.1"/>
    <property type="molecule type" value="Genomic_DNA"/>
</dbReference>
<dbReference type="Gene3D" id="3.30.420.40">
    <property type="match status" value="2"/>
</dbReference>
<gene>
    <name evidence="2" type="ORF">KDL01_09300</name>
</gene>
<reference evidence="2" key="1">
    <citation type="submission" date="2021-04" db="EMBL/GenBank/DDBJ databases">
        <title>Genome based classification of Actinospica acidithermotolerans sp. nov., an actinobacterium isolated from an Indonesian hot spring.</title>
        <authorList>
            <person name="Kusuma A.B."/>
            <person name="Putra K.E."/>
            <person name="Nafisah S."/>
            <person name="Loh J."/>
            <person name="Nouioui I."/>
            <person name="Goodfellow M."/>
        </authorList>
    </citation>
    <scope>NUCLEOTIDE SEQUENCE</scope>
    <source>
        <strain evidence="2">CSCA 57</strain>
    </source>
</reference>
<dbReference type="InterPro" id="IPR049874">
    <property type="entry name" value="ROK_cs"/>
</dbReference>
<dbReference type="InterPro" id="IPR036388">
    <property type="entry name" value="WH-like_DNA-bd_sf"/>
</dbReference>
<proteinExistence type="inferred from homology"/>
<dbReference type="Proteomes" id="UP000675781">
    <property type="component" value="Unassembled WGS sequence"/>
</dbReference>
<dbReference type="Pfam" id="PF00480">
    <property type="entry name" value="ROK"/>
    <property type="match status" value="1"/>
</dbReference>
<protein>
    <submittedName>
        <fullName evidence="2">ROK family protein</fullName>
    </submittedName>
</protein>
<organism evidence="2 3">
    <name type="scientific">Actinospica durhamensis</name>
    <dbReference type="NCBI Taxonomy" id="1508375"/>
    <lineage>
        <taxon>Bacteria</taxon>
        <taxon>Bacillati</taxon>
        <taxon>Actinomycetota</taxon>
        <taxon>Actinomycetes</taxon>
        <taxon>Catenulisporales</taxon>
        <taxon>Actinospicaceae</taxon>
        <taxon>Actinospica</taxon>
    </lineage>
</organism>
<accession>A0A941ILW0</accession>